<dbReference type="GO" id="GO:0000287">
    <property type="term" value="F:magnesium ion binding"/>
    <property type="evidence" value="ECO:0007669"/>
    <property type="project" value="InterPro"/>
</dbReference>
<keyword evidence="4" id="KW-0546">Nucleotide metabolism</keyword>
<organism evidence="7 8">
    <name type="scientific">Candidatus Komeilibacteria bacterium RIFCSPLOWO2_01_FULL_52_15</name>
    <dbReference type="NCBI Taxonomy" id="1798551"/>
    <lineage>
        <taxon>Bacteria</taxon>
        <taxon>Candidatus Komeiliibacteriota</taxon>
    </lineage>
</organism>
<evidence type="ECO:0000256" key="5">
    <source>
        <dbReference type="ARBA" id="ARBA00047686"/>
    </source>
</evidence>
<dbReference type="PANTHER" id="PTHR11241">
    <property type="entry name" value="DEOXYURIDINE 5'-TRIPHOSPHATE NUCLEOTIDOHYDROLASE"/>
    <property type="match status" value="1"/>
</dbReference>
<evidence type="ECO:0000256" key="1">
    <source>
        <dbReference type="ARBA" id="ARBA00006581"/>
    </source>
</evidence>
<dbReference type="CDD" id="cd07557">
    <property type="entry name" value="trimeric_dUTPase"/>
    <property type="match status" value="1"/>
</dbReference>
<dbReference type="EC" id="3.6.1.23" evidence="2"/>
<dbReference type="EMBL" id="MHKM01000010">
    <property type="protein sequence ID" value="OGY91834.1"/>
    <property type="molecule type" value="Genomic_DNA"/>
</dbReference>
<protein>
    <recommendedName>
        <fullName evidence="2">dUTP diphosphatase</fullName>
        <ecNumber evidence="2">3.6.1.23</ecNumber>
    </recommendedName>
</protein>
<dbReference type="NCBIfam" id="TIGR00576">
    <property type="entry name" value="dut"/>
    <property type="match status" value="1"/>
</dbReference>
<dbReference type="InterPro" id="IPR008181">
    <property type="entry name" value="dUTPase"/>
</dbReference>
<evidence type="ECO:0000256" key="4">
    <source>
        <dbReference type="ARBA" id="ARBA00023080"/>
    </source>
</evidence>
<feature type="non-terminal residue" evidence="7">
    <location>
        <position position="1"/>
    </location>
</feature>
<evidence type="ECO:0000259" key="6">
    <source>
        <dbReference type="Pfam" id="PF00692"/>
    </source>
</evidence>
<dbReference type="Proteomes" id="UP000178248">
    <property type="component" value="Unassembled WGS sequence"/>
</dbReference>
<dbReference type="InterPro" id="IPR033704">
    <property type="entry name" value="dUTPase_trimeric"/>
</dbReference>
<comment type="caution">
    <text evidence="7">The sequence shown here is derived from an EMBL/GenBank/DDBJ whole genome shotgun (WGS) entry which is preliminary data.</text>
</comment>
<comment type="similarity">
    <text evidence="1">Belongs to the dUTPase family.</text>
</comment>
<evidence type="ECO:0000313" key="7">
    <source>
        <dbReference type="EMBL" id="OGY91834.1"/>
    </source>
</evidence>
<evidence type="ECO:0000256" key="2">
    <source>
        <dbReference type="ARBA" id="ARBA00012379"/>
    </source>
</evidence>
<feature type="domain" description="dUTPase-like" evidence="6">
    <location>
        <begin position="9"/>
        <end position="136"/>
    </location>
</feature>
<proteinExistence type="inferred from homology"/>
<comment type="catalytic activity">
    <reaction evidence="5">
        <text>dUTP + H2O = dUMP + diphosphate + H(+)</text>
        <dbReference type="Rhea" id="RHEA:10248"/>
        <dbReference type="ChEBI" id="CHEBI:15377"/>
        <dbReference type="ChEBI" id="CHEBI:15378"/>
        <dbReference type="ChEBI" id="CHEBI:33019"/>
        <dbReference type="ChEBI" id="CHEBI:61555"/>
        <dbReference type="ChEBI" id="CHEBI:246422"/>
        <dbReference type="EC" id="3.6.1.23"/>
    </reaction>
</comment>
<dbReference type="AlphaFoldDB" id="A0A1G2BRP8"/>
<name>A0A1G2BRP8_9BACT</name>
<dbReference type="InterPro" id="IPR029054">
    <property type="entry name" value="dUTPase-like"/>
</dbReference>
<dbReference type="GO" id="GO:0046081">
    <property type="term" value="P:dUTP catabolic process"/>
    <property type="evidence" value="ECO:0007669"/>
    <property type="project" value="InterPro"/>
</dbReference>
<keyword evidence="3" id="KW-0378">Hydrolase</keyword>
<dbReference type="PANTHER" id="PTHR11241:SF0">
    <property type="entry name" value="DEOXYURIDINE 5'-TRIPHOSPHATE NUCLEOTIDOHYDROLASE"/>
    <property type="match status" value="1"/>
</dbReference>
<reference evidence="7 8" key="1">
    <citation type="journal article" date="2016" name="Nat. Commun.">
        <title>Thousands of microbial genomes shed light on interconnected biogeochemical processes in an aquifer system.</title>
        <authorList>
            <person name="Anantharaman K."/>
            <person name="Brown C.T."/>
            <person name="Hug L.A."/>
            <person name="Sharon I."/>
            <person name="Castelle C.J."/>
            <person name="Probst A.J."/>
            <person name="Thomas B.C."/>
            <person name="Singh A."/>
            <person name="Wilkins M.J."/>
            <person name="Karaoz U."/>
            <person name="Brodie E.L."/>
            <person name="Williams K.H."/>
            <person name="Hubbard S.S."/>
            <person name="Banfield J.F."/>
        </authorList>
    </citation>
    <scope>NUCLEOTIDE SEQUENCE [LARGE SCALE GENOMIC DNA]</scope>
</reference>
<dbReference type="NCBIfam" id="NF001862">
    <property type="entry name" value="PRK00601.1"/>
    <property type="match status" value="1"/>
</dbReference>
<sequence length="137" mass="14902">KVQKLKPEAIVPSYAYPGDAGLSMHALEDAILAPGERHVFHVGWALEFDRGYVALVLDRGSVGAVHGLKTLGGVFDSNYRGEYNVCLVNLSREAYEIKKGDKIAQLVIFPRAEATIKETAKLTKTARGAKRFGSSGR</sequence>
<dbReference type="STRING" id="1798551.A3B30_03550"/>
<dbReference type="Gene3D" id="2.70.40.10">
    <property type="match status" value="1"/>
</dbReference>
<dbReference type="SUPFAM" id="SSF51283">
    <property type="entry name" value="dUTPase-like"/>
    <property type="match status" value="1"/>
</dbReference>
<dbReference type="InterPro" id="IPR036157">
    <property type="entry name" value="dUTPase-like_sf"/>
</dbReference>
<dbReference type="Pfam" id="PF00692">
    <property type="entry name" value="dUTPase"/>
    <property type="match status" value="1"/>
</dbReference>
<accession>A0A1G2BRP8</accession>
<gene>
    <name evidence="7" type="ORF">A3B30_03550</name>
</gene>
<evidence type="ECO:0000313" key="8">
    <source>
        <dbReference type="Proteomes" id="UP000178248"/>
    </source>
</evidence>
<dbReference type="GO" id="GO:0004170">
    <property type="term" value="F:dUTP diphosphatase activity"/>
    <property type="evidence" value="ECO:0007669"/>
    <property type="project" value="UniProtKB-EC"/>
</dbReference>
<evidence type="ECO:0000256" key="3">
    <source>
        <dbReference type="ARBA" id="ARBA00022801"/>
    </source>
</evidence>
<dbReference type="GO" id="GO:0006226">
    <property type="term" value="P:dUMP biosynthetic process"/>
    <property type="evidence" value="ECO:0007669"/>
    <property type="project" value="InterPro"/>
</dbReference>